<evidence type="ECO:0000259" key="1">
    <source>
        <dbReference type="Pfam" id="PF08241"/>
    </source>
</evidence>
<name>A0ABS4TZJ4_9PSEU</name>
<dbReference type="InterPro" id="IPR013216">
    <property type="entry name" value="Methyltransf_11"/>
</dbReference>
<dbReference type="Proteomes" id="UP001519332">
    <property type="component" value="Unassembled WGS sequence"/>
</dbReference>
<proteinExistence type="predicted"/>
<evidence type="ECO:0000313" key="3">
    <source>
        <dbReference type="Proteomes" id="UP001519332"/>
    </source>
</evidence>
<dbReference type="Pfam" id="PF08241">
    <property type="entry name" value="Methyltransf_11"/>
    <property type="match status" value="1"/>
</dbReference>
<dbReference type="Gene3D" id="3.40.50.150">
    <property type="entry name" value="Vaccinia Virus protein VP39"/>
    <property type="match status" value="1"/>
</dbReference>
<protein>
    <submittedName>
        <fullName evidence="2">Ubiquinone/menaquinone biosynthesis C-methylase UbiE</fullName>
    </submittedName>
</protein>
<keyword evidence="2" id="KW-0830">Ubiquinone</keyword>
<reference evidence="2 3" key="1">
    <citation type="submission" date="2021-03" db="EMBL/GenBank/DDBJ databases">
        <title>Sequencing the genomes of 1000 actinobacteria strains.</title>
        <authorList>
            <person name="Klenk H.-P."/>
        </authorList>
    </citation>
    <scope>NUCLEOTIDE SEQUENCE [LARGE SCALE GENOMIC DNA]</scope>
    <source>
        <strain evidence="2 3">DSM 46670</strain>
    </source>
</reference>
<dbReference type="RefSeq" id="WP_209646519.1">
    <property type="nucleotide sequence ID" value="NZ_JAGINW010000001.1"/>
</dbReference>
<evidence type="ECO:0000313" key="2">
    <source>
        <dbReference type="EMBL" id="MBP2329820.1"/>
    </source>
</evidence>
<sequence>MLTRLLDVTFGRPHGPLGRLGGRIMARGNAEQERQATDQAGLQAGENVVVVGHGPGIGLELAAKAVSPTGHVIGIDPSPAMRDMAAARCATEIKSGVVELRGRTADQTGCADNSMDAAISVNNVMLWNRSAGFAELRRVLRPGGRLVITAHRHVLPVTAAQLSAEAAAAGFTDLTIRERERRFNSPAVELTGRA</sequence>
<feature type="domain" description="Methyltransferase type 11" evidence="1">
    <location>
        <begin position="51"/>
        <end position="148"/>
    </location>
</feature>
<comment type="caution">
    <text evidence="2">The sequence shown here is derived from an EMBL/GenBank/DDBJ whole genome shotgun (WGS) entry which is preliminary data.</text>
</comment>
<dbReference type="EMBL" id="JAGINW010000001">
    <property type="protein sequence ID" value="MBP2329820.1"/>
    <property type="molecule type" value="Genomic_DNA"/>
</dbReference>
<gene>
    <name evidence="2" type="ORF">JOF56_010205</name>
</gene>
<dbReference type="InterPro" id="IPR050508">
    <property type="entry name" value="Methyltransf_Superfamily"/>
</dbReference>
<dbReference type="InterPro" id="IPR029063">
    <property type="entry name" value="SAM-dependent_MTases_sf"/>
</dbReference>
<dbReference type="PANTHER" id="PTHR42912">
    <property type="entry name" value="METHYLTRANSFERASE"/>
    <property type="match status" value="1"/>
</dbReference>
<dbReference type="SUPFAM" id="SSF53335">
    <property type="entry name" value="S-adenosyl-L-methionine-dependent methyltransferases"/>
    <property type="match status" value="1"/>
</dbReference>
<organism evidence="2 3">
    <name type="scientific">Kibdelosporangium banguiense</name>
    <dbReference type="NCBI Taxonomy" id="1365924"/>
    <lineage>
        <taxon>Bacteria</taxon>
        <taxon>Bacillati</taxon>
        <taxon>Actinomycetota</taxon>
        <taxon>Actinomycetes</taxon>
        <taxon>Pseudonocardiales</taxon>
        <taxon>Pseudonocardiaceae</taxon>
        <taxon>Kibdelosporangium</taxon>
    </lineage>
</organism>
<dbReference type="CDD" id="cd02440">
    <property type="entry name" value="AdoMet_MTases"/>
    <property type="match status" value="1"/>
</dbReference>
<accession>A0ABS4TZJ4</accession>
<keyword evidence="3" id="KW-1185">Reference proteome</keyword>